<reference evidence="4 5" key="1">
    <citation type="submission" date="2017-08" db="EMBL/GenBank/DDBJ databases">
        <title>Substantial Increase in Enzyme Production by Combined Drug-Resistance Mutations in Paenibacillus agaridevorans.</title>
        <authorList>
            <person name="Tanaka Y."/>
            <person name="Funane K."/>
            <person name="Hosaka T."/>
            <person name="Shiwa Y."/>
            <person name="Fujita N."/>
            <person name="Miyazaki T."/>
            <person name="Yoshikawa H."/>
            <person name="Murakami K."/>
            <person name="Kasahara K."/>
            <person name="Inaoka T."/>
            <person name="Hiraga Y."/>
            <person name="Ochi K."/>
        </authorList>
    </citation>
    <scope>NUCLEOTIDE SEQUENCE [LARGE SCALE GENOMIC DNA]</scope>
    <source>
        <strain evidence="4 5">T-3040</strain>
    </source>
</reference>
<accession>A0A2R5EZU5</accession>
<proteinExistence type="predicted"/>
<dbReference type="PANTHER" id="PTHR43818:SF11">
    <property type="entry name" value="BCDNA.GH03377"/>
    <property type="match status" value="1"/>
</dbReference>
<dbReference type="PANTHER" id="PTHR43818">
    <property type="entry name" value="BCDNA.GH03377"/>
    <property type="match status" value="1"/>
</dbReference>
<dbReference type="GO" id="GO:0000166">
    <property type="term" value="F:nucleotide binding"/>
    <property type="evidence" value="ECO:0007669"/>
    <property type="project" value="InterPro"/>
</dbReference>
<evidence type="ECO:0000313" key="5">
    <source>
        <dbReference type="Proteomes" id="UP000245202"/>
    </source>
</evidence>
<sequence>MSKTIISFGVIGCGLMGKEFASAAARWCHLTDVDFEPRIVAVCDANPAATQWFQDNVPTVEQAYTDYKELLANPKVEAIYCAVPHNLHKQIYIDIIRAGKHLLGEKPFGIDRSANEEIMAAIRDNPQVVVRSSSEFPFYPGAQQIVQWVNEGKFGQIIEVEAGFWHSSDLDPNKPINWKRRIATNGEYGCMGDLGLHVLHLPLRFGWKPESVRALLSKIVEERPDGKGGSAPCETWDNAILACEVKSDKGQFPMVLSTKRIAPGHANTWFIRIQGTELSAEFTTKNPKQVASLPYKPGGQQAWHIVDAPYNSAYGTITGGIFEFGFTDSILQMWAAFCDEVVHGEQGISQPFRCATPEEAAGSHCLFTAALESGRTGGTAVVDWGTLA</sequence>
<evidence type="ECO:0000259" key="2">
    <source>
        <dbReference type="Pfam" id="PF01408"/>
    </source>
</evidence>
<comment type="caution">
    <text evidence="4">The sequence shown here is derived from an EMBL/GenBank/DDBJ whole genome shotgun (WGS) entry which is preliminary data.</text>
</comment>
<dbReference type="Proteomes" id="UP000245202">
    <property type="component" value="Unassembled WGS sequence"/>
</dbReference>
<keyword evidence="1" id="KW-0560">Oxidoreductase</keyword>
<dbReference type="Gene3D" id="3.30.360.10">
    <property type="entry name" value="Dihydrodipicolinate Reductase, domain 2"/>
    <property type="match status" value="1"/>
</dbReference>
<dbReference type="RefSeq" id="WP_108993757.1">
    <property type="nucleotide sequence ID" value="NZ_BDQX01000173.1"/>
</dbReference>
<evidence type="ECO:0000313" key="4">
    <source>
        <dbReference type="EMBL" id="GBG08911.1"/>
    </source>
</evidence>
<dbReference type="InterPro" id="IPR000683">
    <property type="entry name" value="Gfo/Idh/MocA-like_OxRdtase_N"/>
</dbReference>
<feature type="domain" description="GFO/IDH/MocA-like oxidoreductase" evidence="3">
    <location>
        <begin position="143"/>
        <end position="279"/>
    </location>
</feature>
<name>A0A2R5EZU5_9BACL</name>
<dbReference type="AlphaFoldDB" id="A0A2R5EZU5"/>
<dbReference type="InterPro" id="IPR055170">
    <property type="entry name" value="GFO_IDH_MocA-like_dom"/>
</dbReference>
<evidence type="ECO:0000259" key="3">
    <source>
        <dbReference type="Pfam" id="PF22725"/>
    </source>
</evidence>
<dbReference type="Pfam" id="PF01408">
    <property type="entry name" value="GFO_IDH_MocA"/>
    <property type="match status" value="1"/>
</dbReference>
<dbReference type="SUPFAM" id="SSF51735">
    <property type="entry name" value="NAD(P)-binding Rossmann-fold domains"/>
    <property type="match status" value="1"/>
</dbReference>
<dbReference type="InterPro" id="IPR036291">
    <property type="entry name" value="NAD(P)-bd_dom_sf"/>
</dbReference>
<keyword evidence="5" id="KW-1185">Reference proteome</keyword>
<dbReference type="EMBL" id="BDQX01000173">
    <property type="protein sequence ID" value="GBG08911.1"/>
    <property type="molecule type" value="Genomic_DNA"/>
</dbReference>
<dbReference type="Pfam" id="PF22725">
    <property type="entry name" value="GFO_IDH_MocA_C3"/>
    <property type="match status" value="1"/>
</dbReference>
<dbReference type="SUPFAM" id="SSF55347">
    <property type="entry name" value="Glyceraldehyde-3-phosphate dehydrogenase-like, C-terminal domain"/>
    <property type="match status" value="1"/>
</dbReference>
<organism evidence="4 5">
    <name type="scientific">Paenibacillus agaridevorans</name>
    <dbReference type="NCBI Taxonomy" id="171404"/>
    <lineage>
        <taxon>Bacteria</taxon>
        <taxon>Bacillati</taxon>
        <taxon>Bacillota</taxon>
        <taxon>Bacilli</taxon>
        <taxon>Bacillales</taxon>
        <taxon>Paenibacillaceae</taxon>
        <taxon>Paenibacillus</taxon>
    </lineage>
</organism>
<dbReference type="GO" id="GO:0016491">
    <property type="term" value="F:oxidoreductase activity"/>
    <property type="evidence" value="ECO:0007669"/>
    <property type="project" value="UniProtKB-KW"/>
</dbReference>
<feature type="domain" description="Gfo/Idh/MocA-like oxidoreductase N-terminal" evidence="2">
    <location>
        <begin position="7"/>
        <end position="128"/>
    </location>
</feature>
<dbReference type="InterPro" id="IPR050463">
    <property type="entry name" value="Gfo/Idh/MocA_oxidrdct_glycsds"/>
</dbReference>
<gene>
    <name evidence="4" type="ORF">PAT3040_03524</name>
</gene>
<evidence type="ECO:0000256" key="1">
    <source>
        <dbReference type="ARBA" id="ARBA00023002"/>
    </source>
</evidence>
<protein>
    <submittedName>
        <fullName evidence="4">Oxidoreductase</fullName>
    </submittedName>
</protein>
<dbReference type="Gene3D" id="3.40.50.720">
    <property type="entry name" value="NAD(P)-binding Rossmann-like Domain"/>
    <property type="match status" value="1"/>
</dbReference>